<dbReference type="InterPro" id="IPR031728">
    <property type="entry name" value="GlcAase_C"/>
</dbReference>
<feature type="domain" description="Beta-glucuronidase C-terminal" evidence="2">
    <location>
        <begin position="400"/>
        <end position="504"/>
    </location>
</feature>
<dbReference type="AlphaFoldDB" id="A0AAD6D0F9"/>
<gene>
    <name evidence="3" type="ORF">N7494_004323</name>
</gene>
<evidence type="ECO:0000313" key="3">
    <source>
        <dbReference type="EMBL" id="KAJ5546738.1"/>
    </source>
</evidence>
<evidence type="ECO:0000256" key="1">
    <source>
        <dbReference type="SAM" id="SignalP"/>
    </source>
</evidence>
<organism evidence="3 4">
    <name type="scientific">Penicillium frequentans</name>
    <dbReference type="NCBI Taxonomy" id="3151616"/>
    <lineage>
        <taxon>Eukaryota</taxon>
        <taxon>Fungi</taxon>
        <taxon>Dikarya</taxon>
        <taxon>Ascomycota</taxon>
        <taxon>Pezizomycotina</taxon>
        <taxon>Eurotiomycetes</taxon>
        <taxon>Eurotiomycetidae</taxon>
        <taxon>Eurotiales</taxon>
        <taxon>Aspergillaceae</taxon>
        <taxon>Penicillium</taxon>
    </lineage>
</organism>
<sequence length="508" mass="56805">MLPSFCTLGLALFVTQSYGHSTPLTIPAPGKHSEPVERDLQSFSIEFAFFPDYAGNRSNPNKFSEHLLENFQRITGVYPRVRVGGTTQDKSNYYPDQEEGIQLVFAKPTDDQPSEIKYGPAFFESYHTLGDIKFSHGLNMAQNASLHQLQLAAVEACTSIGPQLDMYELGNEWDLSGDDYRPANYSLLDYVNEWNEKSAIVKAATQKACPGLFPGFMAPSFVFIDGMTTWTAEELYNLDYDPHDLTKEISFHNYMGVFAPPLAPVSYDLQKTLMNHTNIVDNLGLQIQRMKSLAHLGHPYILGETNSIANQGRDGESNVFGDALWVVDFSLWAAANNIKRLNFHQGLNYRYVSWQPIASEGQPPETRPPYYGHIMVASSLGHSENNRIVNIPLKEDTESAYAIYDGERLSKLVVVNLNAFNQSTTTGRPSRKYEFKVPGHYQGSTVERLIAPGSDALTNITFGGVSYDYDLKQGRPVTLDWKKERADIHGNMLQIDVPDSSAVLLSLI</sequence>
<dbReference type="PANTHER" id="PTHR36183">
    <property type="entry name" value="BETA-GLUCURONIDASE"/>
    <property type="match status" value="1"/>
</dbReference>
<dbReference type="Proteomes" id="UP001220324">
    <property type="component" value="Unassembled WGS sequence"/>
</dbReference>
<evidence type="ECO:0000313" key="4">
    <source>
        <dbReference type="Proteomes" id="UP001220324"/>
    </source>
</evidence>
<dbReference type="InterPro" id="IPR013780">
    <property type="entry name" value="Glyco_hydro_b"/>
</dbReference>
<protein>
    <recommendedName>
        <fullName evidence="2">Beta-glucuronidase C-terminal domain-containing protein</fullName>
    </recommendedName>
</protein>
<comment type="caution">
    <text evidence="3">The sequence shown here is derived from an EMBL/GenBank/DDBJ whole genome shotgun (WGS) entry which is preliminary data.</text>
</comment>
<dbReference type="InterPro" id="IPR017853">
    <property type="entry name" value="GH"/>
</dbReference>
<name>A0AAD6D0F9_9EURO</name>
<feature type="signal peptide" evidence="1">
    <location>
        <begin position="1"/>
        <end position="19"/>
    </location>
</feature>
<evidence type="ECO:0000259" key="2">
    <source>
        <dbReference type="Pfam" id="PF16862"/>
    </source>
</evidence>
<dbReference type="EMBL" id="JAQIZZ010000003">
    <property type="protein sequence ID" value="KAJ5546738.1"/>
    <property type="molecule type" value="Genomic_DNA"/>
</dbReference>
<proteinExistence type="predicted"/>
<feature type="chain" id="PRO_5042099060" description="Beta-glucuronidase C-terminal domain-containing protein" evidence="1">
    <location>
        <begin position="20"/>
        <end position="508"/>
    </location>
</feature>
<keyword evidence="4" id="KW-1185">Reference proteome</keyword>
<dbReference type="Gene3D" id="2.60.40.1180">
    <property type="entry name" value="Golgi alpha-mannosidase II"/>
    <property type="match status" value="1"/>
</dbReference>
<dbReference type="SUPFAM" id="SSF51445">
    <property type="entry name" value="(Trans)glycosidases"/>
    <property type="match status" value="1"/>
</dbReference>
<reference evidence="3 4" key="1">
    <citation type="journal article" date="2023" name="IMA Fungus">
        <title>Comparative genomic study of the Penicillium genus elucidates a diverse pangenome and 15 lateral gene transfer events.</title>
        <authorList>
            <person name="Petersen C."/>
            <person name="Sorensen T."/>
            <person name="Nielsen M.R."/>
            <person name="Sondergaard T.E."/>
            <person name="Sorensen J.L."/>
            <person name="Fitzpatrick D.A."/>
            <person name="Frisvad J.C."/>
            <person name="Nielsen K.L."/>
        </authorList>
    </citation>
    <scope>NUCLEOTIDE SEQUENCE [LARGE SCALE GENOMIC DNA]</scope>
    <source>
        <strain evidence="3 4">IBT 35679</strain>
    </source>
</reference>
<dbReference type="PANTHER" id="PTHR36183:SF2">
    <property type="entry name" value="BETA-GLUCURONIDASE C-TERMINAL DOMAIN-CONTAINING PROTEIN"/>
    <property type="match status" value="1"/>
</dbReference>
<accession>A0AAD6D0F9</accession>
<keyword evidence="1" id="KW-0732">Signal</keyword>
<dbReference type="Gene3D" id="3.20.20.80">
    <property type="entry name" value="Glycosidases"/>
    <property type="match status" value="1"/>
</dbReference>
<dbReference type="Pfam" id="PF16862">
    <property type="entry name" value="Glyco_hydro_79C"/>
    <property type="match status" value="1"/>
</dbReference>
<dbReference type="InterPro" id="IPR052974">
    <property type="entry name" value="GH79_Enzymes"/>
</dbReference>